<protein>
    <recommendedName>
        <fullName evidence="4">Nicotinate-nucleotide--dimethylbenzimidazole phosphoribosyltransferase</fullName>
        <ecNumber evidence="3">2.4.2.21</ecNumber>
    </recommendedName>
    <alternativeName>
        <fullName evidence="8">N(1)-alpha-phosphoribosyltransferase</fullName>
    </alternativeName>
</protein>
<evidence type="ECO:0000256" key="6">
    <source>
        <dbReference type="ARBA" id="ARBA00022676"/>
    </source>
</evidence>
<dbReference type="EC" id="2.4.2.21" evidence="3"/>
<sequence>MQTLIQFITNPELEVKVQAALERLTPVGGHLGALNALCSKLALIQNSVAPTFHQPSLVVFAADHGMAVEGLPLVDGLSTHAHALRMLTGDSAARAMARAVGLSFRLVDCGIAEPLPKHPRLLSRKIAHGTRNVCLGAAMSLDQTQAALRVGMEVSDRLRGNVLACAGLGQGAYESAALILSRLSQLPVRNFLVSGPNMPQELLTQTLPSLHNALNRHRAAILPIDVLATLGGFEIAVMAGAMMVAASKRHLILADGLPAYAALLVASRIAPAVLDYALLCRSHTHRGLEEAQELLQCPAIPNPGLECTLDGAGAAAAWPTIQVCMGLLGQVNLERNDSNDSGAQDSGFVNSAPLGVTSRSAAEH</sequence>
<gene>
    <name evidence="11" type="ORF">ACG0Z6_01300</name>
</gene>
<evidence type="ECO:0000256" key="10">
    <source>
        <dbReference type="SAM" id="MobiDB-lite"/>
    </source>
</evidence>
<dbReference type="Pfam" id="PF02277">
    <property type="entry name" value="DBI_PRT"/>
    <property type="match status" value="1"/>
</dbReference>
<evidence type="ECO:0000256" key="8">
    <source>
        <dbReference type="ARBA" id="ARBA00030686"/>
    </source>
</evidence>
<dbReference type="InterPro" id="IPR036087">
    <property type="entry name" value="Nict_dMeBzImd_PRibTrfase_sf"/>
</dbReference>
<organism evidence="11 12">
    <name type="scientific">Roseateles rivi</name>
    <dbReference type="NCBI Taxonomy" id="3299028"/>
    <lineage>
        <taxon>Bacteria</taxon>
        <taxon>Pseudomonadati</taxon>
        <taxon>Pseudomonadota</taxon>
        <taxon>Betaproteobacteria</taxon>
        <taxon>Burkholderiales</taxon>
        <taxon>Sphaerotilaceae</taxon>
        <taxon>Roseateles</taxon>
    </lineage>
</organism>
<comment type="catalytic activity">
    <reaction evidence="9">
        <text>5,6-dimethylbenzimidazole + nicotinate beta-D-ribonucleotide = alpha-ribazole 5'-phosphate + nicotinate + H(+)</text>
        <dbReference type="Rhea" id="RHEA:11196"/>
        <dbReference type="ChEBI" id="CHEBI:15378"/>
        <dbReference type="ChEBI" id="CHEBI:15890"/>
        <dbReference type="ChEBI" id="CHEBI:32544"/>
        <dbReference type="ChEBI" id="CHEBI:57502"/>
        <dbReference type="ChEBI" id="CHEBI:57918"/>
        <dbReference type="EC" id="2.4.2.21"/>
    </reaction>
</comment>
<proteinExistence type="inferred from homology"/>
<dbReference type="CDD" id="cd02439">
    <property type="entry name" value="DMB-PRT_CobT"/>
    <property type="match status" value="1"/>
</dbReference>
<evidence type="ECO:0000256" key="4">
    <source>
        <dbReference type="ARBA" id="ARBA00015486"/>
    </source>
</evidence>
<evidence type="ECO:0000256" key="9">
    <source>
        <dbReference type="ARBA" id="ARBA00047340"/>
    </source>
</evidence>
<evidence type="ECO:0000256" key="5">
    <source>
        <dbReference type="ARBA" id="ARBA00022573"/>
    </source>
</evidence>
<evidence type="ECO:0000313" key="11">
    <source>
        <dbReference type="EMBL" id="MFG6446871.1"/>
    </source>
</evidence>
<dbReference type="Gene3D" id="1.10.1610.10">
    <property type="match status" value="1"/>
</dbReference>
<evidence type="ECO:0000256" key="2">
    <source>
        <dbReference type="ARBA" id="ARBA00007110"/>
    </source>
</evidence>
<dbReference type="PANTHER" id="PTHR43463:SF1">
    <property type="entry name" value="NICOTINATE-NUCLEOTIDE--DIMETHYLBENZIMIDAZOLE PHOSPHORIBOSYLTRANSFERASE"/>
    <property type="match status" value="1"/>
</dbReference>
<dbReference type="GO" id="GO:0008939">
    <property type="term" value="F:nicotinate-nucleotide-dimethylbenzimidazole phosphoribosyltransferase activity"/>
    <property type="evidence" value="ECO:0007669"/>
    <property type="project" value="UniProtKB-EC"/>
</dbReference>
<dbReference type="Proteomes" id="UP001606099">
    <property type="component" value="Unassembled WGS sequence"/>
</dbReference>
<evidence type="ECO:0000313" key="12">
    <source>
        <dbReference type="Proteomes" id="UP001606099"/>
    </source>
</evidence>
<name>A0ABW7FRA6_9BURK</name>
<dbReference type="InterPro" id="IPR003200">
    <property type="entry name" value="Nict_dMeBzImd_PRibTrfase"/>
</dbReference>
<comment type="caution">
    <text evidence="11">The sequence shown here is derived from an EMBL/GenBank/DDBJ whole genome shotgun (WGS) entry which is preliminary data.</text>
</comment>
<comment type="pathway">
    <text evidence="1">Nucleoside biosynthesis; alpha-ribazole biosynthesis; alpha-ribazole from 5,6-dimethylbenzimidazole: step 1/2.</text>
</comment>
<comment type="similarity">
    <text evidence="2">Belongs to the CobT family.</text>
</comment>
<dbReference type="EMBL" id="JBIGHZ010000001">
    <property type="protein sequence ID" value="MFG6446871.1"/>
    <property type="molecule type" value="Genomic_DNA"/>
</dbReference>
<evidence type="ECO:0000256" key="3">
    <source>
        <dbReference type="ARBA" id="ARBA00011991"/>
    </source>
</evidence>
<keyword evidence="7 11" id="KW-0808">Transferase</keyword>
<feature type="compositionally biased region" description="Polar residues" evidence="10">
    <location>
        <begin position="339"/>
        <end position="349"/>
    </location>
</feature>
<evidence type="ECO:0000256" key="7">
    <source>
        <dbReference type="ARBA" id="ARBA00022679"/>
    </source>
</evidence>
<evidence type="ECO:0000256" key="1">
    <source>
        <dbReference type="ARBA" id="ARBA00005049"/>
    </source>
</evidence>
<reference evidence="11 12" key="1">
    <citation type="submission" date="2024-08" db="EMBL/GenBank/DDBJ databases">
        <authorList>
            <person name="Lu H."/>
        </authorList>
    </citation>
    <scope>NUCLEOTIDE SEQUENCE [LARGE SCALE GENOMIC DNA]</scope>
    <source>
        <strain evidence="11 12">BYS180W</strain>
    </source>
</reference>
<accession>A0ABW7FRA6</accession>
<dbReference type="RefSeq" id="WP_394458084.1">
    <property type="nucleotide sequence ID" value="NZ_JBIGHZ010000001.1"/>
</dbReference>
<keyword evidence="6 11" id="KW-0328">Glycosyltransferase</keyword>
<dbReference type="SUPFAM" id="SSF52733">
    <property type="entry name" value="Nicotinate mononucleotide:5,6-dimethylbenzimidazole phosphoribosyltransferase (CobT)"/>
    <property type="match status" value="1"/>
</dbReference>
<keyword evidence="5" id="KW-0169">Cobalamin biosynthesis</keyword>
<dbReference type="PANTHER" id="PTHR43463">
    <property type="entry name" value="NICOTINATE-NUCLEOTIDE--DIMETHYLBENZIMIDAZOLE PHOSPHORIBOSYLTRANSFERASE"/>
    <property type="match status" value="1"/>
</dbReference>
<dbReference type="Gene3D" id="3.40.50.10210">
    <property type="match status" value="1"/>
</dbReference>
<keyword evidence="12" id="KW-1185">Reference proteome</keyword>
<feature type="region of interest" description="Disordered" evidence="10">
    <location>
        <begin position="339"/>
        <end position="364"/>
    </location>
</feature>
<dbReference type="InterPro" id="IPR023195">
    <property type="entry name" value="Nict_dMeBzImd_PRibTrfase_N"/>
</dbReference>